<dbReference type="Proteomes" id="UP000824120">
    <property type="component" value="Chromosome 8"/>
</dbReference>
<dbReference type="OrthoDB" id="1732437at2759"/>
<name>A0A9J5XZA6_SOLCO</name>
<proteinExistence type="predicted"/>
<evidence type="ECO:0000313" key="1">
    <source>
        <dbReference type="EMBL" id="KAG5592568.1"/>
    </source>
</evidence>
<evidence type="ECO:0000313" key="2">
    <source>
        <dbReference type="Proteomes" id="UP000824120"/>
    </source>
</evidence>
<dbReference type="PANTHER" id="PTHR33116">
    <property type="entry name" value="REVERSE TRANSCRIPTASE ZINC-BINDING DOMAIN-CONTAINING PROTEIN-RELATED-RELATED"/>
    <property type="match status" value="1"/>
</dbReference>
<accession>A0A9J5XZA6</accession>
<dbReference type="PANTHER" id="PTHR33116:SF85">
    <property type="entry name" value="REVERSE TRANSCRIPTASE ZINC-BINDING DOMAIN-CONTAINING PROTEIN"/>
    <property type="match status" value="1"/>
</dbReference>
<reference evidence="1 2" key="1">
    <citation type="submission" date="2020-09" db="EMBL/GenBank/DDBJ databases">
        <title>De no assembly of potato wild relative species, Solanum commersonii.</title>
        <authorList>
            <person name="Cho K."/>
        </authorList>
    </citation>
    <scope>NUCLEOTIDE SEQUENCE [LARGE SCALE GENOMIC DNA]</scope>
    <source>
        <strain evidence="1">LZ3.2</strain>
        <tissue evidence="1">Leaf</tissue>
    </source>
</reference>
<sequence>MPLDAMNRSSQVWNVIVEKFERRLASWQQQYLSLGGRLTLINSVLDSIPTYFMSLLLMPAEVKQRLDKIMRDFLWEGNKKDHKIHLVKWAKVTLPKQYGGLGIKDLVLHNRCMLLKWHWRYNQEAAGLWKEVIQAKCSDSHWCSNKVSTSYVHLIQTQPSSDQGRQCVESTLRRNLNGRELEEVLALWPPFGLVQSTVQRKDKLI</sequence>
<organism evidence="1 2">
    <name type="scientific">Solanum commersonii</name>
    <name type="common">Commerson's wild potato</name>
    <name type="synonym">Commerson's nightshade</name>
    <dbReference type="NCBI Taxonomy" id="4109"/>
    <lineage>
        <taxon>Eukaryota</taxon>
        <taxon>Viridiplantae</taxon>
        <taxon>Streptophyta</taxon>
        <taxon>Embryophyta</taxon>
        <taxon>Tracheophyta</taxon>
        <taxon>Spermatophyta</taxon>
        <taxon>Magnoliopsida</taxon>
        <taxon>eudicotyledons</taxon>
        <taxon>Gunneridae</taxon>
        <taxon>Pentapetalae</taxon>
        <taxon>asterids</taxon>
        <taxon>lamiids</taxon>
        <taxon>Solanales</taxon>
        <taxon>Solanaceae</taxon>
        <taxon>Solanoideae</taxon>
        <taxon>Solaneae</taxon>
        <taxon>Solanum</taxon>
    </lineage>
</organism>
<comment type="caution">
    <text evidence="1">The sequence shown here is derived from an EMBL/GenBank/DDBJ whole genome shotgun (WGS) entry which is preliminary data.</text>
</comment>
<protein>
    <submittedName>
        <fullName evidence="1">Uncharacterized protein</fullName>
    </submittedName>
</protein>
<keyword evidence="2" id="KW-1185">Reference proteome</keyword>
<gene>
    <name evidence="1" type="ORF">H5410_043082</name>
</gene>
<dbReference type="EMBL" id="JACXVP010000008">
    <property type="protein sequence ID" value="KAG5592568.1"/>
    <property type="molecule type" value="Genomic_DNA"/>
</dbReference>
<dbReference type="AlphaFoldDB" id="A0A9J5XZA6"/>